<dbReference type="SUPFAM" id="SSF53756">
    <property type="entry name" value="UDP-Glycosyltransferase/glycogen phosphorylase"/>
    <property type="match status" value="1"/>
</dbReference>
<dbReference type="Gene3D" id="3.40.50.2000">
    <property type="entry name" value="Glycogen Phosphorylase B"/>
    <property type="match status" value="1"/>
</dbReference>
<reference evidence="1" key="1">
    <citation type="journal article" date="2020" name="Nature">
        <title>Giant virus diversity and host interactions through global metagenomics.</title>
        <authorList>
            <person name="Schulz F."/>
            <person name="Roux S."/>
            <person name="Paez-Espino D."/>
            <person name="Jungbluth S."/>
            <person name="Walsh D.A."/>
            <person name="Denef V.J."/>
            <person name="McMahon K.D."/>
            <person name="Konstantinidis K.T."/>
            <person name="Eloe-Fadrosh E.A."/>
            <person name="Kyrpides N.C."/>
            <person name="Woyke T."/>
        </authorList>
    </citation>
    <scope>NUCLEOTIDE SEQUENCE</scope>
    <source>
        <strain evidence="1">GVMAG-M-3300013006-15</strain>
    </source>
</reference>
<evidence type="ECO:0000313" key="1">
    <source>
        <dbReference type="EMBL" id="QHS91835.1"/>
    </source>
</evidence>
<dbReference type="EMBL" id="MN739164">
    <property type="protein sequence ID" value="QHS91835.1"/>
    <property type="molecule type" value="Genomic_DNA"/>
</dbReference>
<protein>
    <recommendedName>
        <fullName evidence="2">Glycosyl transferase family 1 domain-containing protein</fullName>
    </recommendedName>
</protein>
<sequence>MRIGIWIDTGHFPAGGPTVVLIGLIIGLKQVLPDCLVLINDEGDININLSARLHPCLLPENTIHAANPISMGVTQEPEKDLIWKYSKNMTFTSYWVIDWLDQFFPIKKSIINNTKNIYIWESGIDTSYFVPSNTRKLNDFFIYYKSQNATQIEGVWGFLFHNFYGLKGQLLCYHFYKPEMLRNLAQSSKFCIMVDNEETQGLAALEIMACGCPIFCIDKKSYTRGSLMMSGSVTSICSWSEECGIKSTEEKWKEDFPIFLKNIKSYNPAKFVHERYSFATTAKTILLISSDIMRKELLTSSQ</sequence>
<name>A0A6C0BHL1_9ZZZZ</name>
<accession>A0A6C0BHL1</accession>
<proteinExistence type="predicted"/>
<organism evidence="1">
    <name type="scientific">viral metagenome</name>
    <dbReference type="NCBI Taxonomy" id="1070528"/>
    <lineage>
        <taxon>unclassified sequences</taxon>
        <taxon>metagenomes</taxon>
        <taxon>organismal metagenomes</taxon>
    </lineage>
</organism>
<evidence type="ECO:0008006" key="2">
    <source>
        <dbReference type="Google" id="ProtNLM"/>
    </source>
</evidence>
<dbReference type="AlphaFoldDB" id="A0A6C0BHL1"/>